<keyword evidence="10" id="KW-0963">Cytoplasm</keyword>
<evidence type="ECO:0000313" key="12">
    <source>
        <dbReference type="EMBL" id="MBU9738461.1"/>
    </source>
</evidence>
<dbReference type="RefSeq" id="WP_238722616.1">
    <property type="nucleotide sequence ID" value="NZ_JAHQCW010000035.1"/>
</dbReference>
<dbReference type="PANTHER" id="PTHR30352">
    <property type="entry name" value="PYRUVATE FORMATE-LYASE-ACTIVATING ENZYME"/>
    <property type="match status" value="1"/>
</dbReference>
<keyword evidence="6 10" id="KW-0479">Metal-binding</keyword>
<dbReference type="GO" id="GO:0005737">
    <property type="term" value="C:cytoplasm"/>
    <property type="evidence" value="ECO:0007669"/>
    <property type="project" value="UniProtKB-SubCell"/>
</dbReference>
<keyword evidence="13" id="KW-1185">Reference proteome</keyword>
<evidence type="ECO:0000256" key="1">
    <source>
        <dbReference type="ARBA" id="ARBA00003141"/>
    </source>
</evidence>
<keyword evidence="12" id="KW-0456">Lyase</keyword>
<evidence type="ECO:0000256" key="4">
    <source>
        <dbReference type="ARBA" id="ARBA00022485"/>
    </source>
</evidence>
<dbReference type="GO" id="GO:0043365">
    <property type="term" value="F:[formate-C-acetyltransferase]-activating enzyme activity"/>
    <property type="evidence" value="ECO:0007669"/>
    <property type="project" value="UniProtKB-UniRule"/>
</dbReference>
<evidence type="ECO:0000256" key="2">
    <source>
        <dbReference type="ARBA" id="ARBA00009777"/>
    </source>
</evidence>
<keyword evidence="12" id="KW-0670">Pyruvate</keyword>
<dbReference type="InterPro" id="IPR013785">
    <property type="entry name" value="Aldolase_TIM"/>
</dbReference>
<dbReference type="Pfam" id="PF04055">
    <property type="entry name" value="Radical_SAM"/>
    <property type="match status" value="1"/>
</dbReference>
<dbReference type="InterPro" id="IPR001989">
    <property type="entry name" value="Radical_activat_CS"/>
</dbReference>
<dbReference type="EC" id="1.97.1.4" evidence="10"/>
<dbReference type="NCBIfam" id="TIGR02493">
    <property type="entry name" value="PFLA"/>
    <property type="match status" value="1"/>
</dbReference>
<evidence type="ECO:0000256" key="5">
    <source>
        <dbReference type="ARBA" id="ARBA00022691"/>
    </source>
</evidence>
<dbReference type="PIRSF" id="PIRSF000371">
    <property type="entry name" value="PFL_act_enz"/>
    <property type="match status" value="1"/>
</dbReference>
<comment type="caution">
    <text evidence="12">The sequence shown here is derived from an EMBL/GenBank/DDBJ whole genome shotgun (WGS) entry which is preliminary data.</text>
</comment>
<keyword evidence="4 10" id="KW-0004">4Fe-4S</keyword>
<dbReference type="EMBL" id="JAHQCW010000035">
    <property type="protein sequence ID" value="MBU9738461.1"/>
    <property type="molecule type" value="Genomic_DNA"/>
</dbReference>
<sequence>MTGKIHSIESFGTVDGPGIRMVIFFQGCPMRCLYCHNPDTWNPNGGREVTVDEILKEYETNKAFYRNGGLTATGGEPLIQIDFLTELFREAHGRGIHTCLDTSGITFRRDSKELMEKFDRLTRYTDLVMLDIKHIDPEAHRALTGQPNDPALNFARYLGERGTPLWIRHVVVPGITDDPQALKRLGAFIGALPTLKALDVLPYHSMGAAKYDALGLDYPLKGLQDMPKEEAKVLRSYILEGIRSVRNQKE</sequence>
<evidence type="ECO:0000256" key="7">
    <source>
        <dbReference type="ARBA" id="ARBA00023002"/>
    </source>
</evidence>
<dbReference type="GO" id="GO:0051539">
    <property type="term" value="F:4 iron, 4 sulfur cluster binding"/>
    <property type="evidence" value="ECO:0007669"/>
    <property type="project" value="UniProtKB-UniRule"/>
</dbReference>
<dbReference type="CDD" id="cd01335">
    <property type="entry name" value="Radical_SAM"/>
    <property type="match status" value="1"/>
</dbReference>
<comment type="catalytic activity">
    <reaction evidence="10">
        <text>glycyl-[formate C-acetyltransferase] + reduced [flavodoxin] + S-adenosyl-L-methionine = glycin-2-yl radical-[formate C-acetyltransferase] + semiquinone [flavodoxin] + 5'-deoxyadenosine + L-methionine + H(+)</text>
        <dbReference type="Rhea" id="RHEA:19225"/>
        <dbReference type="Rhea" id="RHEA-COMP:10622"/>
        <dbReference type="Rhea" id="RHEA-COMP:12190"/>
        <dbReference type="Rhea" id="RHEA-COMP:12191"/>
        <dbReference type="Rhea" id="RHEA-COMP:14480"/>
        <dbReference type="ChEBI" id="CHEBI:15378"/>
        <dbReference type="ChEBI" id="CHEBI:17319"/>
        <dbReference type="ChEBI" id="CHEBI:29947"/>
        <dbReference type="ChEBI" id="CHEBI:32722"/>
        <dbReference type="ChEBI" id="CHEBI:57618"/>
        <dbReference type="ChEBI" id="CHEBI:57844"/>
        <dbReference type="ChEBI" id="CHEBI:59789"/>
        <dbReference type="ChEBI" id="CHEBI:140311"/>
        <dbReference type="EC" id="1.97.1.4"/>
    </reaction>
</comment>
<reference evidence="12" key="1">
    <citation type="submission" date="2021-06" db="EMBL/GenBank/DDBJ databases">
        <title>Description of novel taxa of the family Lachnospiraceae.</title>
        <authorList>
            <person name="Chaplin A.V."/>
            <person name="Sokolova S.R."/>
            <person name="Pikina A.P."/>
            <person name="Korzhanova M."/>
            <person name="Belova V."/>
            <person name="Korostin D."/>
            <person name="Efimov B.A."/>
        </authorList>
    </citation>
    <scope>NUCLEOTIDE SEQUENCE</scope>
    <source>
        <strain evidence="12">ASD5720</strain>
    </source>
</reference>
<evidence type="ECO:0000259" key="11">
    <source>
        <dbReference type="PROSITE" id="PS51918"/>
    </source>
</evidence>
<organism evidence="12 13">
    <name type="scientific">Diplocloster agilis</name>
    <dbReference type="NCBI Taxonomy" id="2850323"/>
    <lineage>
        <taxon>Bacteria</taxon>
        <taxon>Bacillati</taxon>
        <taxon>Bacillota</taxon>
        <taxon>Clostridia</taxon>
        <taxon>Lachnospirales</taxon>
        <taxon>Lachnospiraceae</taxon>
        <taxon>Diplocloster</taxon>
    </lineage>
</organism>
<keyword evidence="5 10" id="KW-0949">S-adenosyl-L-methionine</keyword>
<evidence type="ECO:0000256" key="6">
    <source>
        <dbReference type="ARBA" id="ARBA00022723"/>
    </source>
</evidence>
<dbReference type="InterPro" id="IPR012839">
    <property type="entry name" value="Organic_radical_activase"/>
</dbReference>
<dbReference type="Proteomes" id="UP000712157">
    <property type="component" value="Unassembled WGS sequence"/>
</dbReference>
<evidence type="ECO:0000256" key="8">
    <source>
        <dbReference type="ARBA" id="ARBA00023004"/>
    </source>
</evidence>
<comment type="cofactor">
    <cofactor evidence="10">
        <name>[4Fe-4S] cluster</name>
        <dbReference type="ChEBI" id="CHEBI:49883"/>
    </cofactor>
    <text evidence="10">Binds 1 [4Fe-4S] cluster. The cluster is coordinated with 3 cysteines and an exchangeable S-adenosyl-L-methionine.</text>
</comment>
<dbReference type="SFLD" id="SFLDG01066">
    <property type="entry name" value="organic_radical-activating_enz"/>
    <property type="match status" value="1"/>
</dbReference>
<keyword evidence="8 10" id="KW-0408">Iron</keyword>
<dbReference type="GO" id="GO:0016829">
    <property type="term" value="F:lyase activity"/>
    <property type="evidence" value="ECO:0007669"/>
    <property type="project" value="UniProtKB-KW"/>
</dbReference>
<dbReference type="InterPro" id="IPR007197">
    <property type="entry name" value="rSAM"/>
</dbReference>
<evidence type="ECO:0000256" key="3">
    <source>
        <dbReference type="ARBA" id="ARBA00021356"/>
    </source>
</evidence>
<gene>
    <name evidence="12" type="primary">pflA</name>
    <name evidence="12" type="ORF">KTH89_18115</name>
</gene>
<evidence type="ECO:0000256" key="10">
    <source>
        <dbReference type="RuleBase" id="RU362053"/>
    </source>
</evidence>
<keyword evidence="7 10" id="KW-0560">Oxidoreductase</keyword>
<dbReference type="SFLD" id="SFLDS00029">
    <property type="entry name" value="Radical_SAM"/>
    <property type="match status" value="1"/>
</dbReference>
<dbReference type="SUPFAM" id="SSF102114">
    <property type="entry name" value="Radical SAM enzymes"/>
    <property type="match status" value="1"/>
</dbReference>
<dbReference type="InterPro" id="IPR034457">
    <property type="entry name" value="Organic_radical-activating"/>
</dbReference>
<protein>
    <recommendedName>
        <fullName evidence="3 10">Pyruvate formate-lyase-activating enzyme</fullName>
        <ecNumber evidence="10">1.97.1.4</ecNumber>
    </recommendedName>
</protein>
<accession>A0A949K1Y2</accession>
<comment type="similarity">
    <text evidence="2 10">Belongs to the organic radical-activating enzymes family.</text>
</comment>
<feature type="domain" description="Radical SAM core" evidence="11">
    <location>
        <begin position="14"/>
        <end position="243"/>
    </location>
</feature>
<dbReference type="Gene3D" id="3.20.20.70">
    <property type="entry name" value="Aldolase class I"/>
    <property type="match status" value="1"/>
</dbReference>
<comment type="function">
    <text evidence="1 10">Activation of pyruvate formate-lyase under anaerobic conditions by generation of an organic free radical, using S-adenosylmethionine and reduced flavodoxin as cosubstrates to produce 5'-deoxy-adenosine.</text>
</comment>
<evidence type="ECO:0000256" key="9">
    <source>
        <dbReference type="ARBA" id="ARBA00023014"/>
    </source>
</evidence>
<proteinExistence type="inferred from homology"/>
<dbReference type="PROSITE" id="PS51918">
    <property type="entry name" value="RADICAL_SAM"/>
    <property type="match status" value="1"/>
</dbReference>
<evidence type="ECO:0000313" key="13">
    <source>
        <dbReference type="Proteomes" id="UP000712157"/>
    </source>
</evidence>
<comment type="subcellular location">
    <subcellularLocation>
        <location evidence="10">Cytoplasm</location>
    </subcellularLocation>
</comment>
<name>A0A949K1Y2_9FIRM</name>
<dbReference type="PROSITE" id="PS01087">
    <property type="entry name" value="RADICAL_ACTIVATING"/>
    <property type="match status" value="1"/>
</dbReference>
<dbReference type="GO" id="GO:0046872">
    <property type="term" value="F:metal ion binding"/>
    <property type="evidence" value="ECO:0007669"/>
    <property type="project" value="UniProtKB-UniRule"/>
</dbReference>
<keyword evidence="9 10" id="KW-0411">Iron-sulfur</keyword>
<dbReference type="InterPro" id="IPR012838">
    <property type="entry name" value="PFL1_activating"/>
</dbReference>
<dbReference type="AlphaFoldDB" id="A0A949K1Y2"/>
<dbReference type="PANTHER" id="PTHR30352:SF5">
    <property type="entry name" value="PYRUVATE FORMATE-LYASE 1-ACTIVATING ENZYME"/>
    <property type="match status" value="1"/>
</dbReference>
<dbReference type="InterPro" id="IPR058240">
    <property type="entry name" value="rSAM_sf"/>
</dbReference>